<keyword evidence="4" id="KW-1185">Reference proteome</keyword>
<dbReference type="GO" id="GO:0005886">
    <property type="term" value="C:plasma membrane"/>
    <property type="evidence" value="ECO:0007669"/>
    <property type="project" value="UniProtKB-SubCell"/>
</dbReference>
<accession>A0A953HU48</accession>
<dbReference type="PROSITE" id="PS51257">
    <property type="entry name" value="PROKAR_LIPOPROTEIN"/>
    <property type="match status" value="1"/>
</dbReference>
<keyword evidence="2" id="KW-1134">Transmembrane beta strand</keyword>
<dbReference type="Pfam" id="PF02321">
    <property type="entry name" value="OEP"/>
    <property type="match status" value="2"/>
</dbReference>
<organism evidence="3 4">
    <name type="scientific">Membranihabitans marinus</name>
    <dbReference type="NCBI Taxonomy" id="1227546"/>
    <lineage>
        <taxon>Bacteria</taxon>
        <taxon>Pseudomonadati</taxon>
        <taxon>Bacteroidota</taxon>
        <taxon>Saprospiria</taxon>
        <taxon>Saprospirales</taxon>
        <taxon>Saprospiraceae</taxon>
        <taxon>Membranihabitans</taxon>
    </lineage>
</organism>
<evidence type="ECO:0000313" key="3">
    <source>
        <dbReference type="EMBL" id="MBY5957918.1"/>
    </source>
</evidence>
<gene>
    <name evidence="3" type="ORF">KUV50_07245</name>
</gene>
<dbReference type="NCBIfam" id="TIGR01845">
    <property type="entry name" value="outer_NodT"/>
    <property type="match status" value="1"/>
</dbReference>
<evidence type="ECO:0000256" key="1">
    <source>
        <dbReference type="ARBA" id="ARBA00007613"/>
    </source>
</evidence>
<comment type="subcellular location">
    <subcellularLocation>
        <location evidence="2">Cell membrane</location>
        <topology evidence="2">Lipid-anchor</topology>
    </subcellularLocation>
</comment>
<dbReference type="PANTHER" id="PTHR30203:SF33">
    <property type="entry name" value="BLR4455 PROTEIN"/>
    <property type="match status" value="1"/>
</dbReference>
<dbReference type="InterPro" id="IPR010131">
    <property type="entry name" value="MdtP/NodT-like"/>
</dbReference>
<evidence type="ECO:0000313" key="4">
    <source>
        <dbReference type="Proteomes" id="UP000753961"/>
    </source>
</evidence>
<name>A0A953HU48_9BACT</name>
<dbReference type="AlphaFoldDB" id="A0A953HU48"/>
<evidence type="ECO:0000256" key="2">
    <source>
        <dbReference type="RuleBase" id="RU362097"/>
    </source>
</evidence>
<dbReference type="RefSeq" id="WP_222579438.1">
    <property type="nucleotide sequence ID" value="NZ_JAHVHU010000006.1"/>
</dbReference>
<protein>
    <submittedName>
        <fullName evidence="3">TolC family protein</fullName>
    </submittedName>
</protein>
<keyword evidence="2" id="KW-0449">Lipoprotein</keyword>
<dbReference type="PANTHER" id="PTHR30203">
    <property type="entry name" value="OUTER MEMBRANE CATION EFFLUX PROTEIN"/>
    <property type="match status" value="1"/>
</dbReference>
<dbReference type="InterPro" id="IPR003423">
    <property type="entry name" value="OMP_efflux"/>
</dbReference>
<comment type="caution">
    <text evidence="3">The sequence shown here is derived from an EMBL/GenBank/DDBJ whole genome shotgun (WGS) entry which is preliminary data.</text>
</comment>
<reference evidence="3" key="1">
    <citation type="submission" date="2021-06" db="EMBL/GenBank/DDBJ databases">
        <title>44 bacteria genomes isolated from Dapeng, Shenzhen.</title>
        <authorList>
            <person name="Zheng W."/>
            <person name="Yu S."/>
            <person name="Huang Y."/>
        </authorList>
    </citation>
    <scope>NUCLEOTIDE SEQUENCE</scope>
    <source>
        <strain evidence="3">DP5N28-2</strain>
    </source>
</reference>
<dbReference type="SUPFAM" id="SSF56954">
    <property type="entry name" value="Outer membrane efflux proteins (OEP)"/>
    <property type="match status" value="1"/>
</dbReference>
<dbReference type="Gene3D" id="1.20.1600.10">
    <property type="entry name" value="Outer membrane efflux proteins (OEP)"/>
    <property type="match status" value="1"/>
</dbReference>
<dbReference type="EMBL" id="JAHVHU010000006">
    <property type="protein sequence ID" value="MBY5957918.1"/>
    <property type="molecule type" value="Genomic_DNA"/>
</dbReference>
<keyword evidence="2" id="KW-0812">Transmembrane</keyword>
<dbReference type="Proteomes" id="UP000753961">
    <property type="component" value="Unassembled WGS sequence"/>
</dbReference>
<comment type="similarity">
    <text evidence="1 2">Belongs to the outer membrane factor (OMF) (TC 1.B.17) family.</text>
</comment>
<sequence>MKFVRIVLPFFIVISCQVTQEFSGVEPSIQIEEFPLDQVTTDTTTMGEWTLEELFQSPQLLDLIQTGLQRNYNLGIALKSISIAQAYFLQGKAAYFPTLSVNPQLTYGIRSENAGISGGDRGYQGYQLGVNAAWEADIWGKLRSQERAAFADYQAAHAGLKAVQTELIGQIASIYYQLVALDERKAIAERTIDNWRSSVETIQSIKEAGNVTEVAVQQNTAQLHFAEATLVDIEQNIFLLENTLNTLLARPYQPISRQTWNSIEMPDYFGTGLPAELLVNRPDLRQLEYQIRADFEDINVAKTYFYPALRLNAAAGLESVNIGDFLNPGSLFANLAAGLTQPIFDRRQNKTQLEVSKLRYEQSVLQYENAWLGAVQEVVDALVTAEKAQEKVTYQQLQIEALNKAVDFSGELLNNGLANYLEVLRARDQVFATELGMVDTRLRRMSAIVSLYKALGGGWNPASLEAVNQNVE</sequence>
<dbReference type="Gene3D" id="2.20.200.10">
    <property type="entry name" value="Outer membrane efflux proteins (OEP)"/>
    <property type="match status" value="1"/>
</dbReference>
<dbReference type="GO" id="GO:0015562">
    <property type="term" value="F:efflux transmembrane transporter activity"/>
    <property type="evidence" value="ECO:0007669"/>
    <property type="project" value="InterPro"/>
</dbReference>
<keyword evidence="2" id="KW-0472">Membrane</keyword>
<proteinExistence type="inferred from homology"/>
<keyword evidence="2" id="KW-0564">Palmitate</keyword>